<feature type="transmembrane region" description="Helical" evidence="2">
    <location>
        <begin position="12"/>
        <end position="32"/>
    </location>
</feature>
<evidence type="ECO:0000256" key="1">
    <source>
        <dbReference type="SAM" id="MobiDB-lite"/>
    </source>
</evidence>
<accession>A0A0L0GBF8</accession>
<feature type="region of interest" description="Disordered" evidence="1">
    <location>
        <begin position="69"/>
        <end position="94"/>
    </location>
</feature>
<organism evidence="3 4">
    <name type="scientific">Sphaeroforma arctica JP610</name>
    <dbReference type="NCBI Taxonomy" id="667725"/>
    <lineage>
        <taxon>Eukaryota</taxon>
        <taxon>Ichthyosporea</taxon>
        <taxon>Ichthyophonida</taxon>
        <taxon>Sphaeroforma</taxon>
    </lineage>
</organism>
<dbReference type="GeneID" id="25902123"/>
<gene>
    <name evidence="3" type="ORF">SARC_01619</name>
</gene>
<dbReference type="RefSeq" id="XP_014160146.1">
    <property type="nucleotide sequence ID" value="XM_014304671.1"/>
</dbReference>
<dbReference type="AlphaFoldDB" id="A0A0L0GBF8"/>
<proteinExistence type="predicted"/>
<evidence type="ECO:0000313" key="3">
    <source>
        <dbReference type="EMBL" id="KNC86244.1"/>
    </source>
</evidence>
<name>A0A0L0GBF8_9EUKA</name>
<keyword evidence="2" id="KW-1133">Transmembrane helix</keyword>
<feature type="compositionally biased region" description="Basic and acidic residues" evidence="1">
    <location>
        <begin position="139"/>
        <end position="148"/>
    </location>
</feature>
<dbReference type="OrthoDB" id="1882547at2759"/>
<evidence type="ECO:0000256" key="2">
    <source>
        <dbReference type="SAM" id="Phobius"/>
    </source>
</evidence>
<dbReference type="EMBL" id="KQ241661">
    <property type="protein sequence ID" value="KNC86244.1"/>
    <property type="molecule type" value="Genomic_DNA"/>
</dbReference>
<feature type="region of interest" description="Disordered" evidence="1">
    <location>
        <begin position="114"/>
        <end position="152"/>
    </location>
</feature>
<feature type="compositionally biased region" description="Polar residues" evidence="1">
    <location>
        <begin position="71"/>
        <end position="87"/>
    </location>
</feature>
<dbReference type="Proteomes" id="UP000054560">
    <property type="component" value="Unassembled WGS sequence"/>
</dbReference>
<keyword evidence="2" id="KW-0812">Transmembrane</keyword>
<keyword evidence="2" id="KW-0472">Membrane</keyword>
<protein>
    <recommendedName>
        <fullName evidence="5">O-fucosyltransferase family protein</fullName>
    </recommendedName>
</protein>
<evidence type="ECO:0008006" key="5">
    <source>
        <dbReference type="Google" id="ProtNLM"/>
    </source>
</evidence>
<sequence>MNGKSSMRKPNYSRCHTLLGTVIVCAFVYAYFQREMNSQLNQFLSKHNRQTQLGIRLKDLKVVHVKRPYNPETQDLTTANQGQNSVDSGDGEAEIDGTVTKQHLSDADVAVEHAGGQGNTVSGDEVESSGGGTSEDSDTGLRKRDKPTLAKAKFTTQADAPVSADWYSYHYTPQEEDKFLWFNSVSNGGLNDRVANMKSFVAMAVKLGRIPVLGNPPLHAERHNMGNVLPFDTWNTYMNMSKATYTWADENAEDVPIRFISERELFRDGKKIKSKIVVPGTTVELTDKQASAQVLELDTKKEEYTQYVRLPLYRSLMRGTKLRINMPPSDQVIALGRAIVRRGRGPSASAPFVTVHVRRGDRLADPRYNTDECQLDRDTQPESIVRRLSDLGIPAPASLYILTNEEDLHFFDPMEKAGYTIIREFDVPELVAVGQGTMRNNFLIYAAEKYAQSLADKDVHTFTYQGKNKPAAPVVGAISSCLGWT</sequence>
<keyword evidence="4" id="KW-1185">Reference proteome</keyword>
<evidence type="ECO:0000313" key="4">
    <source>
        <dbReference type="Proteomes" id="UP000054560"/>
    </source>
</evidence>
<reference evidence="3 4" key="1">
    <citation type="submission" date="2011-02" db="EMBL/GenBank/DDBJ databases">
        <title>The Genome Sequence of Sphaeroforma arctica JP610.</title>
        <authorList>
            <consortium name="The Broad Institute Genome Sequencing Platform"/>
            <person name="Russ C."/>
            <person name="Cuomo C."/>
            <person name="Young S.K."/>
            <person name="Zeng Q."/>
            <person name="Gargeya S."/>
            <person name="Alvarado L."/>
            <person name="Berlin A."/>
            <person name="Chapman S.B."/>
            <person name="Chen Z."/>
            <person name="Freedman E."/>
            <person name="Gellesch M."/>
            <person name="Goldberg J."/>
            <person name="Griggs A."/>
            <person name="Gujja S."/>
            <person name="Heilman E."/>
            <person name="Heiman D."/>
            <person name="Howarth C."/>
            <person name="Mehta T."/>
            <person name="Neiman D."/>
            <person name="Pearson M."/>
            <person name="Roberts A."/>
            <person name="Saif S."/>
            <person name="Shea T."/>
            <person name="Shenoy N."/>
            <person name="Sisk P."/>
            <person name="Stolte C."/>
            <person name="Sykes S."/>
            <person name="White J."/>
            <person name="Yandava C."/>
            <person name="Burger G."/>
            <person name="Gray M.W."/>
            <person name="Holland P.W.H."/>
            <person name="King N."/>
            <person name="Lang F.B.F."/>
            <person name="Roger A.J."/>
            <person name="Ruiz-Trillo I."/>
            <person name="Haas B."/>
            <person name="Nusbaum C."/>
            <person name="Birren B."/>
        </authorList>
    </citation>
    <scope>NUCLEOTIDE SEQUENCE [LARGE SCALE GENOMIC DNA]</scope>
    <source>
        <strain evidence="3 4">JP610</strain>
    </source>
</reference>